<protein>
    <submittedName>
        <fullName evidence="1">Uncharacterized protein</fullName>
    </submittedName>
</protein>
<gene>
    <name evidence="1" type="ORF">EAE97_011143</name>
</gene>
<name>A0A9P5HTC3_9HELO</name>
<accession>A0A9P5HTC3</accession>
<dbReference type="AlphaFoldDB" id="A0A9P5HTC3"/>
<keyword evidence="2" id="KW-1185">Reference proteome</keyword>
<proteinExistence type="predicted"/>
<evidence type="ECO:0000313" key="2">
    <source>
        <dbReference type="Proteomes" id="UP000710849"/>
    </source>
</evidence>
<dbReference type="EMBL" id="RCSW01000033">
    <property type="protein sequence ID" value="KAF7922401.1"/>
    <property type="molecule type" value="Genomic_DNA"/>
</dbReference>
<dbReference type="RefSeq" id="XP_038727585.1">
    <property type="nucleotide sequence ID" value="XM_038881658.1"/>
</dbReference>
<organism evidence="1 2">
    <name type="scientific">Botrytis byssoidea</name>
    <dbReference type="NCBI Taxonomy" id="139641"/>
    <lineage>
        <taxon>Eukaryota</taxon>
        <taxon>Fungi</taxon>
        <taxon>Dikarya</taxon>
        <taxon>Ascomycota</taxon>
        <taxon>Pezizomycotina</taxon>
        <taxon>Leotiomycetes</taxon>
        <taxon>Helotiales</taxon>
        <taxon>Sclerotiniaceae</taxon>
        <taxon>Botrytis</taxon>
    </lineage>
</organism>
<dbReference type="Proteomes" id="UP000710849">
    <property type="component" value="Unassembled WGS sequence"/>
</dbReference>
<dbReference type="GeneID" id="62154731"/>
<reference evidence="1 2" key="1">
    <citation type="journal article" date="2020" name="Genome Biol. Evol.">
        <title>Comparative genomics of Sclerotiniaceae.</title>
        <authorList>
            <person name="Valero Jimenez C.A."/>
            <person name="Steentjes M."/>
            <person name="Scholten O.E."/>
            <person name="Van Kan J.A.L."/>
        </authorList>
    </citation>
    <scope>NUCLEOTIDE SEQUENCE [LARGE SCALE GENOMIC DNA]</scope>
    <source>
        <strain evidence="1 2">MUCL 94</strain>
    </source>
</reference>
<evidence type="ECO:0000313" key="1">
    <source>
        <dbReference type="EMBL" id="KAF7922401.1"/>
    </source>
</evidence>
<comment type="caution">
    <text evidence="1">The sequence shown here is derived from an EMBL/GenBank/DDBJ whole genome shotgun (WGS) entry which is preliminary data.</text>
</comment>
<sequence>MVFRMAQSGAGFVYRCATATGSSLRAGNQIHIRASNGHEYIEVNNLWDESNDTYELIRSGSSVDNTGFRA</sequence>